<evidence type="ECO:0000259" key="1">
    <source>
        <dbReference type="PROSITE" id="PS51464"/>
    </source>
</evidence>
<dbReference type="PANTHER" id="PTHR30390:SF8">
    <property type="entry name" value="SUGAR ISOMERASE (SIS)"/>
    <property type="match status" value="1"/>
</dbReference>
<dbReference type="PANTHER" id="PTHR30390">
    <property type="entry name" value="SEDOHEPTULOSE 7-PHOSPHATE ISOMERASE / DNAA INITIATOR-ASSOCIATING FACTOR FOR REPLICATION INITIATION"/>
    <property type="match status" value="1"/>
</dbReference>
<comment type="caution">
    <text evidence="2">The sequence shown here is derived from an EMBL/GenBank/DDBJ whole genome shotgun (WGS) entry which is preliminary data.</text>
</comment>
<reference evidence="2" key="1">
    <citation type="submission" date="2013-08" db="EMBL/GenBank/DDBJ databases">
        <authorList>
            <person name="Mendez C."/>
            <person name="Richter M."/>
            <person name="Ferrer M."/>
            <person name="Sanchez J."/>
        </authorList>
    </citation>
    <scope>NUCLEOTIDE SEQUENCE</scope>
</reference>
<proteinExistence type="predicted"/>
<name>T1A0V0_9ZZZZ</name>
<dbReference type="CDD" id="cd05006">
    <property type="entry name" value="SIS_GmhA"/>
    <property type="match status" value="1"/>
</dbReference>
<dbReference type="GO" id="GO:1901135">
    <property type="term" value="P:carbohydrate derivative metabolic process"/>
    <property type="evidence" value="ECO:0007669"/>
    <property type="project" value="InterPro"/>
</dbReference>
<dbReference type="InterPro" id="IPR050099">
    <property type="entry name" value="SIS_GmhA/DiaA_subfam"/>
</dbReference>
<dbReference type="GO" id="GO:0016853">
    <property type="term" value="F:isomerase activity"/>
    <property type="evidence" value="ECO:0007669"/>
    <property type="project" value="UniProtKB-KW"/>
</dbReference>
<dbReference type="InterPro" id="IPR046348">
    <property type="entry name" value="SIS_dom_sf"/>
</dbReference>
<dbReference type="GO" id="GO:0097367">
    <property type="term" value="F:carbohydrate derivative binding"/>
    <property type="evidence" value="ECO:0007669"/>
    <property type="project" value="InterPro"/>
</dbReference>
<dbReference type="PROSITE" id="PS51464">
    <property type="entry name" value="SIS"/>
    <property type="match status" value="1"/>
</dbReference>
<dbReference type="Pfam" id="PF13580">
    <property type="entry name" value="SIS_2"/>
    <property type="match status" value="1"/>
</dbReference>
<feature type="domain" description="SIS" evidence="1">
    <location>
        <begin position="32"/>
        <end position="192"/>
    </location>
</feature>
<gene>
    <name evidence="2" type="ORF">B2A_07271</name>
</gene>
<keyword evidence="2" id="KW-0413">Isomerase</keyword>
<accession>T1A0V0</accession>
<dbReference type="InterPro" id="IPR001347">
    <property type="entry name" value="SIS_dom"/>
</dbReference>
<reference evidence="2" key="2">
    <citation type="journal article" date="2014" name="ISME J.">
        <title>Microbial stratification in low pH oxic and suboxic macroscopic growths along an acid mine drainage.</title>
        <authorList>
            <person name="Mendez-Garcia C."/>
            <person name="Mesa V."/>
            <person name="Sprenger R.R."/>
            <person name="Richter M."/>
            <person name="Diez M.S."/>
            <person name="Solano J."/>
            <person name="Bargiela R."/>
            <person name="Golyshina O.V."/>
            <person name="Manteca A."/>
            <person name="Ramos J.L."/>
            <person name="Gallego J.R."/>
            <person name="Llorente I."/>
            <person name="Martins Dos Santos V.A."/>
            <person name="Jensen O.N."/>
            <person name="Pelaez A.I."/>
            <person name="Sanchez J."/>
            <person name="Ferrer M."/>
        </authorList>
    </citation>
    <scope>NUCLEOTIDE SEQUENCE</scope>
</reference>
<dbReference type="InterPro" id="IPR035461">
    <property type="entry name" value="GmhA/DiaA"/>
</dbReference>
<evidence type="ECO:0000313" key="2">
    <source>
        <dbReference type="EMBL" id="EQD50548.1"/>
    </source>
</evidence>
<dbReference type="Gene3D" id="3.40.50.10490">
    <property type="entry name" value="Glucose-6-phosphate isomerase like protein, domain 1"/>
    <property type="match status" value="1"/>
</dbReference>
<sequence length="192" mass="20836">MTRSPQEYTERYVQQTVRTVQEPYLAEGITTLVEVFSKARAAGKTLYFFGNGGSASTSSHMANDLAKLTIVGNNRRFRCVSLSDPIPTMLAWANDLSYAEIFAEQIKNLGTPGDVALGISGSGNSPNVLRGLEEARKLGMVTVGLIGTGGGKMKALCDHSVVIPSNDMQHIEDAHLVICHLLCAYFRDERPT</sequence>
<dbReference type="EMBL" id="AUZZ01005195">
    <property type="protein sequence ID" value="EQD50548.1"/>
    <property type="molecule type" value="Genomic_DNA"/>
</dbReference>
<dbReference type="AlphaFoldDB" id="T1A0V0"/>
<protein>
    <submittedName>
        <fullName evidence="2">Sugar isomerase (SIS)</fullName>
    </submittedName>
</protein>
<dbReference type="SUPFAM" id="SSF53697">
    <property type="entry name" value="SIS domain"/>
    <property type="match status" value="1"/>
</dbReference>
<organism evidence="2">
    <name type="scientific">mine drainage metagenome</name>
    <dbReference type="NCBI Taxonomy" id="410659"/>
    <lineage>
        <taxon>unclassified sequences</taxon>
        <taxon>metagenomes</taxon>
        <taxon>ecological metagenomes</taxon>
    </lineage>
</organism>